<evidence type="ECO:0000256" key="2">
    <source>
        <dbReference type="ARBA" id="ARBA00023163"/>
    </source>
</evidence>
<comment type="similarity">
    <text evidence="3">Belongs to the GRAS family.</text>
</comment>
<dbReference type="PROSITE" id="PS50985">
    <property type="entry name" value="GRAS"/>
    <property type="match status" value="1"/>
</dbReference>
<name>A0ABR2MGL8_9ASPA</name>
<dbReference type="InterPro" id="IPR005202">
    <property type="entry name" value="TF_GRAS"/>
</dbReference>
<accession>A0ABR2MGL8</accession>
<gene>
    <name evidence="4" type="primary">SCL18</name>
    <name evidence="4" type="ORF">KSP40_PGU020708</name>
</gene>
<keyword evidence="1" id="KW-0805">Transcription regulation</keyword>
<organism evidence="4 5">
    <name type="scientific">Platanthera guangdongensis</name>
    <dbReference type="NCBI Taxonomy" id="2320717"/>
    <lineage>
        <taxon>Eukaryota</taxon>
        <taxon>Viridiplantae</taxon>
        <taxon>Streptophyta</taxon>
        <taxon>Embryophyta</taxon>
        <taxon>Tracheophyta</taxon>
        <taxon>Spermatophyta</taxon>
        <taxon>Magnoliopsida</taxon>
        <taxon>Liliopsida</taxon>
        <taxon>Asparagales</taxon>
        <taxon>Orchidaceae</taxon>
        <taxon>Orchidoideae</taxon>
        <taxon>Orchideae</taxon>
        <taxon>Orchidinae</taxon>
        <taxon>Platanthera</taxon>
    </lineage>
</organism>
<keyword evidence="5" id="KW-1185">Reference proteome</keyword>
<reference evidence="4 5" key="1">
    <citation type="journal article" date="2022" name="Nat. Plants">
        <title>Genomes of leafy and leafless Platanthera orchids illuminate the evolution of mycoheterotrophy.</title>
        <authorList>
            <person name="Li M.H."/>
            <person name="Liu K.W."/>
            <person name="Li Z."/>
            <person name="Lu H.C."/>
            <person name="Ye Q.L."/>
            <person name="Zhang D."/>
            <person name="Wang J.Y."/>
            <person name="Li Y.F."/>
            <person name="Zhong Z.M."/>
            <person name="Liu X."/>
            <person name="Yu X."/>
            <person name="Liu D.K."/>
            <person name="Tu X.D."/>
            <person name="Liu B."/>
            <person name="Hao Y."/>
            <person name="Liao X.Y."/>
            <person name="Jiang Y.T."/>
            <person name="Sun W.H."/>
            <person name="Chen J."/>
            <person name="Chen Y.Q."/>
            <person name="Ai Y."/>
            <person name="Zhai J.W."/>
            <person name="Wu S.S."/>
            <person name="Zhou Z."/>
            <person name="Hsiao Y.Y."/>
            <person name="Wu W.L."/>
            <person name="Chen Y.Y."/>
            <person name="Lin Y.F."/>
            <person name="Hsu J.L."/>
            <person name="Li C.Y."/>
            <person name="Wang Z.W."/>
            <person name="Zhao X."/>
            <person name="Zhong W.Y."/>
            <person name="Ma X.K."/>
            <person name="Ma L."/>
            <person name="Huang J."/>
            <person name="Chen G.Z."/>
            <person name="Huang M.Z."/>
            <person name="Huang L."/>
            <person name="Peng D.H."/>
            <person name="Luo Y.B."/>
            <person name="Zou S.Q."/>
            <person name="Chen S.P."/>
            <person name="Lan S."/>
            <person name="Tsai W.C."/>
            <person name="Van de Peer Y."/>
            <person name="Liu Z.J."/>
        </authorList>
    </citation>
    <scope>NUCLEOTIDE SEQUENCE [LARGE SCALE GENOMIC DNA]</scope>
    <source>
        <strain evidence="4">Lor288</strain>
    </source>
</reference>
<proteinExistence type="inferred from homology"/>
<sequence>MLTSFNSHEGDQNHHHHHLVLYRLPISRPARAYSMLIHCAELIHRSDFPAAREAVSALIAASSACGDATDRLSHHFARSLSLRLHGRSVSSPQDPPHEDADPVLSFNQLTPFLRFCHLTANQAILEAVNDFRRRPIHILDFDTGHGLQWPPLLQAIADLPDAPPVRITGTGADLRLLLQTGRCLRSFADSLGLRFRFHPLRLSPTAPLPFQTDHPEELLAVNCTMFLHKLVSDEGTAAVSQFLHAVKAMNPVVVTVGEREASHGSPSFLHRFREALSYYAAVFESLEATLPPTSGGRMAVERMFAGREIDDIVAGEGEGRKERHERYESWEGMMKSAGFVMQPLSLFALSQARLLLRLHYPSEGYGVETMKGSAGPIFLGWKTKPLFSVSSWR</sequence>
<evidence type="ECO:0000256" key="3">
    <source>
        <dbReference type="PROSITE-ProRule" id="PRU01191"/>
    </source>
</evidence>
<dbReference type="EMBL" id="JBBWWR010000007">
    <property type="protein sequence ID" value="KAK8963302.1"/>
    <property type="molecule type" value="Genomic_DNA"/>
</dbReference>
<protein>
    <submittedName>
        <fullName evidence="4">Scarecrow-like protein 18</fullName>
    </submittedName>
</protein>
<evidence type="ECO:0000313" key="5">
    <source>
        <dbReference type="Proteomes" id="UP001412067"/>
    </source>
</evidence>
<feature type="region of interest" description="Leucine repeat II (LRII)" evidence="3">
    <location>
        <begin position="179"/>
        <end position="211"/>
    </location>
</feature>
<feature type="region of interest" description="SAW" evidence="3">
    <location>
        <begin position="314"/>
        <end position="393"/>
    </location>
</feature>
<comment type="caution">
    <text evidence="3">Lacks conserved residue(s) required for the propagation of feature annotation.</text>
</comment>
<evidence type="ECO:0000256" key="1">
    <source>
        <dbReference type="ARBA" id="ARBA00023015"/>
    </source>
</evidence>
<dbReference type="PANTHER" id="PTHR31636">
    <property type="entry name" value="OSJNBA0084A10.13 PROTEIN-RELATED"/>
    <property type="match status" value="1"/>
</dbReference>
<dbReference type="Proteomes" id="UP001412067">
    <property type="component" value="Unassembled WGS sequence"/>
</dbReference>
<keyword evidence="2" id="KW-0804">Transcription</keyword>
<evidence type="ECO:0000313" key="4">
    <source>
        <dbReference type="EMBL" id="KAK8963302.1"/>
    </source>
</evidence>
<comment type="caution">
    <text evidence="4">The sequence shown here is derived from an EMBL/GenBank/DDBJ whole genome shotgun (WGS) entry which is preliminary data.</text>
</comment>
<dbReference type="Pfam" id="PF03514">
    <property type="entry name" value="GRAS"/>
    <property type="match status" value="1"/>
</dbReference>
<feature type="short sequence motif" description="VHIID" evidence="3">
    <location>
        <begin position="136"/>
        <end position="140"/>
    </location>
</feature>